<dbReference type="InterPro" id="IPR046358">
    <property type="entry name" value="Flagellin_C"/>
</dbReference>
<keyword evidence="2" id="KW-0282">Flagellum</keyword>
<gene>
    <name evidence="2" type="ORF">SAMN05421580_104108</name>
</gene>
<dbReference type="Proteomes" id="UP000186221">
    <property type="component" value="Unassembled WGS sequence"/>
</dbReference>
<dbReference type="STRING" id="453582.SAMN05421580_104108"/>
<reference evidence="3" key="1">
    <citation type="submission" date="2017-01" db="EMBL/GenBank/DDBJ databases">
        <authorList>
            <person name="Varghese N."/>
            <person name="Submissions S."/>
        </authorList>
    </citation>
    <scope>NUCLEOTIDE SEQUENCE [LARGE SCALE GENOMIC DNA]</scope>
    <source>
        <strain evidence="3">DSM 19945</strain>
    </source>
</reference>
<dbReference type="SUPFAM" id="SSF64518">
    <property type="entry name" value="Phase 1 flagellin"/>
    <property type="match status" value="1"/>
</dbReference>
<feature type="domain" description="Flagellin C-terminal" evidence="1">
    <location>
        <begin position="263"/>
        <end position="336"/>
    </location>
</feature>
<proteinExistence type="predicted"/>
<keyword evidence="2" id="KW-0966">Cell projection</keyword>
<dbReference type="AlphaFoldDB" id="A0A1N7LJ28"/>
<dbReference type="RefSeq" id="WP_083952023.1">
    <property type="nucleotide sequence ID" value="NZ_FTOG01000004.1"/>
</dbReference>
<evidence type="ECO:0000313" key="3">
    <source>
        <dbReference type="Proteomes" id="UP000186221"/>
    </source>
</evidence>
<evidence type="ECO:0000259" key="1">
    <source>
        <dbReference type="Pfam" id="PF00700"/>
    </source>
</evidence>
<evidence type="ECO:0000313" key="2">
    <source>
        <dbReference type="EMBL" id="SIS73840.1"/>
    </source>
</evidence>
<dbReference type="OrthoDB" id="7312911at2"/>
<dbReference type="Pfam" id="PF00700">
    <property type="entry name" value="Flagellin_C"/>
    <property type="match status" value="1"/>
</dbReference>
<name>A0A1N7LJ28_9RHOB</name>
<dbReference type="EMBL" id="FTOG01000004">
    <property type="protein sequence ID" value="SIS73840.1"/>
    <property type="molecule type" value="Genomic_DNA"/>
</dbReference>
<protein>
    <submittedName>
        <fullName evidence="2">Flagellar hook-associated protein 3 FlgL</fullName>
    </submittedName>
</protein>
<keyword evidence="3" id="KW-1185">Reference proteome</keyword>
<organism evidence="2 3">
    <name type="scientific">Rhodobacter aestuarii</name>
    <dbReference type="NCBI Taxonomy" id="453582"/>
    <lineage>
        <taxon>Bacteria</taxon>
        <taxon>Pseudomonadati</taxon>
        <taxon>Pseudomonadota</taxon>
        <taxon>Alphaproteobacteria</taxon>
        <taxon>Rhodobacterales</taxon>
        <taxon>Rhodobacter group</taxon>
        <taxon>Rhodobacter</taxon>
    </lineage>
</organism>
<sequence length="337" mass="35481">MKYMSVGDMAQTYMMRNHNVQLKNTMTKLSNELVTGVSSDVGAAVGGDFTALAAIERSLSRSDVFNQVAVETNLLASSQQSALELMQGHANDLGSSLMSITNTTHTAEIATGAQDAEIRFSSILDALNTNVAGRYVMSGNTTDTRPVADSNTIMTALKAATSTALSGTDVVTAVDAWFDQPVGGGGFLDVAYFGSQNPLAPVQISDSDKAQITLTAADSTIRDLLKGFALATLVSQDAVPNNQTARAFVMQAAGERMVTADVALATVRANVGLVEGQLESAQTRNTSQKAALEISKTELIGVDPYDGATALEAVQSQLETLYTLTTRVAQLSLTDYM</sequence>
<keyword evidence="2" id="KW-0969">Cilium</keyword>
<accession>A0A1N7LJ28</accession>